<keyword evidence="3" id="KW-1185">Reference proteome</keyword>
<dbReference type="GO" id="GO:0016747">
    <property type="term" value="F:acyltransferase activity, transferring groups other than amino-acyl groups"/>
    <property type="evidence" value="ECO:0007669"/>
    <property type="project" value="InterPro"/>
</dbReference>
<dbReference type="Proteomes" id="UP000027192">
    <property type="component" value="Unassembled WGS sequence"/>
</dbReference>
<evidence type="ECO:0000313" key="2">
    <source>
        <dbReference type="EMBL" id="KDM92042.1"/>
    </source>
</evidence>
<protein>
    <recommendedName>
        <fullName evidence="1">N-acetyltransferase domain-containing protein</fullName>
    </recommendedName>
</protein>
<feature type="domain" description="N-acetyltransferase" evidence="1">
    <location>
        <begin position="44"/>
        <end position="185"/>
    </location>
</feature>
<gene>
    <name evidence="2" type="ORF">EA58_08490</name>
</gene>
<dbReference type="RefSeq" id="WP_081819587.1">
    <property type="nucleotide sequence ID" value="NZ_JAGSGC010000017.1"/>
</dbReference>
<reference evidence="2 3" key="1">
    <citation type="submission" date="2014-04" db="EMBL/GenBank/DDBJ databases">
        <title>Draft genome sequence of Photobacterium halotolerans S2753: a solonamide, ngercheumicin and holomycin producer.</title>
        <authorList>
            <person name="Machado H.R."/>
            <person name="Gram L."/>
        </authorList>
    </citation>
    <scope>NUCLEOTIDE SEQUENCE [LARGE SCALE GENOMIC DNA]</scope>
    <source>
        <strain evidence="2 3">S2753</strain>
    </source>
</reference>
<dbReference type="Gene3D" id="3.40.630.30">
    <property type="match status" value="1"/>
</dbReference>
<organism evidence="2 3">
    <name type="scientific">Photobacterium galatheae</name>
    <dbReference type="NCBI Taxonomy" id="1654360"/>
    <lineage>
        <taxon>Bacteria</taxon>
        <taxon>Pseudomonadati</taxon>
        <taxon>Pseudomonadota</taxon>
        <taxon>Gammaproteobacteria</taxon>
        <taxon>Vibrionales</taxon>
        <taxon>Vibrionaceae</taxon>
        <taxon>Photobacterium</taxon>
    </lineage>
</organism>
<evidence type="ECO:0000259" key="1">
    <source>
        <dbReference type="PROSITE" id="PS51186"/>
    </source>
</evidence>
<dbReference type="SUPFAM" id="SSF55729">
    <property type="entry name" value="Acyl-CoA N-acyltransferases (Nat)"/>
    <property type="match status" value="1"/>
</dbReference>
<dbReference type="EMBL" id="JMIB01000015">
    <property type="protein sequence ID" value="KDM92042.1"/>
    <property type="molecule type" value="Genomic_DNA"/>
</dbReference>
<comment type="caution">
    <text evidence="2">The sequence shown here is derived from an EMBL/GenBank/DDBJ whole genome shotgun (WGS) entry which is preliminary data.</text>
</comment>
<dbReference type="Pfam" id="PF13508">
    <property type="entry name" value="Acetyltransf_7"/>
    <property type="match status" value="1"/>
</dbReference>
<name>A0A066RWG3_9GAMM</name>
<dbReference type="OrthoDB" id="5522469at2"/>
<accession>A0A066RWG3</accession>
<dbReference type="CDD" id="cd04301">
    <property type="entry name" value="NAT_SF"/>
    <property type="match status" value="1"/>
</dbReference>
<dbReference type="InterPro" id="IPR016181">
    <property type="entry name" value="Acyl_CoA_acyltransferase"/>
</dbReference>
<sequence>MEQQWTGQSINRARVCLSEQDPYFRCCDRRGIVLIEADEQHEAFAFALKKAAEREAVTRIFGWDEPLQYQLHLREWQACKPSLILFEGKAIGSVLLESVEVIAEESEAVERSLHFSRFFLMPEWQGRGIGSAVLAGVMTLADAEGLPCQLQYLVGNPVAALYCRFGFEEASRDSQFVTMIRQPLSVA</sequence>
<evidence type="ECO:0000313" key="3">
    <source>
        <dbReference type="Proteomes" id="UP000027192"/>
    </source>
</evidence>
<dbReference type="STRING" id="1654360.EA58_08490"/>
<proteinExistence type="predicted"/>
<dbReference type="PROSITE" id="PS51186">
    <property type="entry name" value="GNAT"/>
    <property type="match status" value="1"/>
</dbReference>
<dbReference type="InterPro" id="IPR000182">
    <property type="entry name" value="GNAT_dom"/>
</dbReference>
<dbReference type="AlphaFoldDB" id="A0A066RWG3"/>